<reference evidence="1 2" key="1">
    <citation type="submission" date="2020-03" db="EMBL/GenBank/DDBJ databases">
        <title>Soil Listeria distribution.</title>
        <authorList>
            <person name="Liao J."/>
            <person name="Wiedmann M."/>
        </authorList>
    </citation>
    <scope>NUCLEOTIDE SEQUENCE [LARGE SCALE GENOMIC DNA]</scope>
    <source>
        <strain evidence="1 2">FSL L7-0054</strain>
    </source>
</reference>
<evidence type="ECO:0000313" key="1">
    <source>
        <dbReference type="EMBL" id="MBC2285882.1"/>
    </source>
</evidence>
<dbReference type="EMBL" id="JAARZS010000065">
    <property type="protein sequence ID" value="MBC2285882.1"/>
    <property type="molecule type" value="Genomic_DNA"/>
</dbReference>
<comment type="caution">
    <text evidence="1">The sequence shown here is derived from an EMBL/GenBank/DDBJ whole genome shotgun (WGS) entry which is preliminary data.</text>
</comment>
<name>A0A842FM25_9LIST</name>
<evidence type="ECO:0000313" key="2">
    <source>
        <dbReference type="Proteomes" id="UP000585696"/>
    </source>
</evidence>
<sequence length="55" mass="6303">MKKWDLYMKKSGSVSFYYSFHSKEDAKTSAKELIANGLCIGCYLLSGKNKRLYIS</sequence>
<accession>A0A842FM25</accession>
<dbReference type="AlphaFoldDB" id="A0A842FM25"/>
<gene>
    <name evidence="1" type="ORF">HCB69_16015</name>
</gene>
<proteinExistence type="predicted"/>
<protein>
    <submittedName>
        <fullName evidence="1">Uncharacterized protein</fullName>
    </submittedName>
</protein>
<dbReference type="Proteomes" id="UP000585696">
    <property type="component" value="Unassembled WGS sequence"/>
</dbReference>
<organism evidence="1 2">
    <name type="scientific">Listeria booriae</name>
    <dbReference type="NCBI Taxonomy" id="1552123"/>
    <lineage>
        <taxon>Bacteria</taxon>
        <taxon>Bacillati</taxon>
        <taxon>Bacillota</taxon>
        <taxon>Bacilli</taxon>
        <taxon>Bacillales</taxon>
        <taxon>Listeriaceae</taxon>
        <taxon>Listeria</taxon>
    </lineage>
</organism>
<dbReference type="RefSeq" id="WP_185655482.1">
    <property type="nucleotide sequence ID" value="NZ_JAARZS010000065.1"/>
</dbReference>